<name>A0ACC0Y4K9_9ROSI</name>
<organism evidence="1 2">
    <name type="scientific">Pistacia integerrima</name>
    <dbReference type="NCBI Taxonomy" id="434235"/>
    <lineage>
        <taxon>Eukaryota</taxon>
        <taxon>Viridiplantae</taxon>
        <taxon>Streptophyta</taxon>
        <taxon>Embryophyta</taxon>
        <taxon>Tracheophyta</taxon>
        <taxon>Spermatophyta</taxon>
        <taxon>Magnoliopsida</taxon>
        <taxon>eudicotyledons</taxon>
        <taxon>Gunneridae</taxon>
        <taxon>Pentapetalae</taxon>
        <taxon>rosids</taxon>
        <taxon>malvids</taxon>
        <taxon>Sapindales</taxon>
        <taxon>Anacardiaceae</taxon>
        <taxon>Pistacia</taxon>
    </lineage>
</organism>
<reference evidence="2" key="1">
    <citation type="journal article" date="2023" name="G3 (Bethesda)">
        <title>Genome assembly and association tests identify interacting loci associated with vigor, precocity, and sex in interspecific pistachio rootstocks.</title>
        <authorList>
            <person name="Palmer W."/>
            <person name="Jacygrad E."/>
            <person name="Sagayaradj S."/>
            <person name="Cavanaugh K."/>
            <person name="Han R."/>
            <person name="Bertier L."/>
            <person name="Beede B."/>
            <person name="Kafkas S."/>
            <person name="Golino D."/>
            <person name="Preece J."/>
            <person name="Michelmore R."/>
        </authorList>
    </citation>
    <scope>NUCLEOTIDE SEQUENCE [LARGE SCALE GENOMIC DNA]</scope>
</reference>
<dbReference type="Proteomes" id="UP001163603">
    <property type="component" value="Chromosome 9"/>
</dbReference>
<keyword evidence="2" id="KW-1185">Reference proteome</keyword>
<accession>A0ACC0Y4K9</accession>
<protein>
    <submittedName>
        <fullName evidence="1">Uncharacterized protein</fullName>
    </submittedName>
</protein>
<evidence type="ECO:0000313" key="2">
    <source>
        <dbReference type="Proteomes" id="UP001163603"/>
    </source>
</evidence>
<proteinExistence type="predicted"/>
<dbReference type="EMBL" id="CM047744">
    <property type="protein sequence ID" value="KAJ0028291.1"/>
    <property type="molecule type" value="Genomic_DNA"/>
</dbReference>
<sequence length="969" mass="106415">MLPESETIPTDSDISASGIPTSSLYSERNSYVSGDFPEAGSDLIPRWRFCLIGIILVLLSCHLLQLASAQITHPLEVDALQTVRRALKDTGKNLNSWKKTDPCVSNWTGIICLMDPNDGYLHVQELRLISMKLSGKLAPALGLFSHMTVLNFMWNNLTGSIPKEIGNLITLKLLLLSGNQISGPIPDELGSLSNVTLLTLDSNNISGPLPKTFANMTRARHFHLNNNSISGEIPPELSALPELLHFLLDNNNLSGYLPPEFSRMRNLRILQFDNNNFEGTEIPNSYKNMTGLVKLSLRNCRLQGTIPDLSSAPNLLYLDLSSNQLAGSIPTNKLANNITTIDLSNNMLTGPIPSNFSGFTFLQRLSLENNNLSGSVPSNIWENVNFRANATLTLDFQNNSLTNVSGTIDPPSNVTIRLQGNPVCTSANEFNIVQFCGPNIGDDEVSGTSYDTSNPTCHPQSCPASLHMEYVPESPASCFCALPLGVDVRLKSPSISDFPPYKDAFVLYVTSSLGLNPYQLLINSFLWQEDLRLLISLKVFPQYINSTTNEFNKSEVYRIMDQIATFTLPLNDVFGPYELIKFTRHGPYADVILKDQKSGMSKRAVIGIVLGSIAGLIAISLVMLFIFYKKKSKHKQEVSKKQSTAKIPIKAASVKGFSFTELEKATSGFSESSLVGQGGYGKVYKGILDNGTAVAIKRAQQGSLQGEREFLTEIEILSRLHHRNLVSLVGYCDEEGEQMLVYEFMPNGSVHDLLYGRFRNPMSFAMRLHIALGSAKGIIYLHQEADPPIIHRDIKPNNILLDSKFTAKVSDFGISKLAPVPTDSGGEGHVFTVVRGTPVSTLLKPSYEIWISQVNSACQSGMMYSVIDNDMGPYSSECLKRFMALALKCCEDVTEHRPSMLEVVRELENLSSMLPESETIPTDSDISASGSSGIPTSSLYSERNTYVSGDFPEAGSDLVSGVVPTIRPR</sequence>
<evidence type="ECO:0000313" key="1">
    <source>
        <dbReference type="EMBL" id="KAJ0028291.1"/>
    </source>
</evidence>
<gene>
    <name evidence="1" type="ORF">Pint_35126</name>
</gene>
<comment type="caution">
    <text evidence="1">The sequence shown here is derived from an EMBL/GenBank/DDBJ whole genome shotgun (WGS) entry which is preliminary data.</text>
</comment>